<protein>
    <submittedName>
        <fullName evidence="2">Putative HTH transcriptional regulator</fullName>
    </submittedName>
</protein>
<evidence type="ECO:0000259" key="1">
    <source>
        <dbReference type="Pfam" id="PF04326"/>
    </source>
</evidence>
<dbReference type="Proteomes" id="UP000533469">
    <property type="component" value="Unassembled WGS sequence"/>
</dbReference>
<dbReference type="PANTHER" id="PTHR30595:SF6">
    <property type="entry name" value="SCHLAFEN ALBA-2 DOMAIN-CONTAINING PROTEIN"/>
    <property type="match status" value="1"/>
</dbReference>
<dbReference type="Gene3D" id="3.30.565.60">
    <property type="match status" value="1"/>
</dbReference>
<dbReference type="InterPro" id="IPR038475">
    <property type="entry name" value="RecG_C_sf"/>
</dbReference>
<dbReference type="InterPro" id="IPR007421">
    <property type="entry name" value="Schlafen_AlbA_2_dom"/>
</dbReference>
<accession>A0A839Z8Z2</accession>
<reference evidence="2 3" key="1">
    <citation type="submission" date="2020-08" db="EMBL/GenBank/DDBJ databases">
        <title>Genomic Encyclopedia of Type Strains, Phase IV (KMG-IV): sequencing the most valuable type-strain genomes for metagenomic binning, comparative biology and taxonomic classification.</title>
        <authorList>
            <person name="Goeker M."/>
        </authorList>
    </citation>
    <scope>NUCLEOTIDE SEQUENCE [LARGE SCALE GENOMIC DNA]</scope>
    <source>
        <strain evidence="2 3">DSM 5895</strain>
    </source>
</reference>
<dbReference type="Pfam" id="PF13749">
    <property type="entry name" value="HATPase_c_4"/>
    <property type="match status" value="1"/>
</dbReference>
<dbReference type="Pfam" id="PF04326">
    <property type="entry name" value="SLFN_AlbA_2"/>
    <property type="match status" value="1"/>
</dbReference>
<name>A0A839Z8Z2_9HYPH</name>
<dbReference type="Gene3D" id="3.30.950.30">
    <property type="entry name" value="Schlafen, AAA domain"/>
    <property type="match status" value="1"/>
</dbReference>
<dbReference type="AlphaFoldDB" id="A0A839Z8Z2"/>
<dbReference type="EMBL" id="JACICD010000002">
    <property type="protein sequence ID" value="MBB3770998.1"/>
    <property type="molecule type" value="Genomic_DNA"/>
</dbReference>
<keyword evidence="3" id="KW-1185">Reference proteome</keyword>
<evidence type="ECO:0000313" key="2">
    <source>
        <dbReference type="EMBL" id="MBB3770998.1"/>
    </source>
</evidence>
<comment type="caution">
    <text evidence="2">The sequence shown here is derived from an EMBL/GenBank/DDBJ whole genome shotgun (WGS) entry which is preliminary data.</text>
</comment>
<organism evidence="2 3">
    <name type="scientific">Ancylobacter tetraedralis</name>
    <dbReference type="NCBI Taxonomy" id="217068"/>
    <lineage>
        <taxon>Bacteria</taxon>
        <taxon>Pseudomonadati</taxon>
        <taxon>Pseudomonadota</taxon>
        <taxon>Alphaproteobacteria</taxon>
        <taxon>Hyphomicrobiales</taxon>
        <taxon>Xanthobacteraceae</taxon>
        <taxon>Ancylobacter</taxon>
    </lineage>
</organism>
<sequence>MATARQLDLINSLRALDSETPWVEFKENNSDVETIGRNISAIANSSRLSDRNNGFIIWGIRDNDHEIVGTTFQPGNSVKGNQPLQLWLSQMLDPPPHLDFQVFDHERGRIVLLEISAATQYPTRFNREAYIRIGSATTQLSRHPDTERILWSRLQPYAWESGIAMQYVTSSEVLELIDYPSYFELVQHPLPDNRDGIFERLLADRLIARDVGNNWNILNLGALLFGKRLDRFERLARKVVRIIEYEANDRTKTHRRQESTRGYASGFSWLIDAVNGMLPRNEHIGRAFREVQPVYPEIAVRELVANALIHQDMTITGAGPIIEIFPDRIEITNPGAPLNEPSRLIDLPPRSRNEAMAALMRRMNICEEQGSGLDKVIASVELFQLPPPEFRVEANNMKVIMLSPRQFAHMTAAERLRATYQHAVLRFLTNEKLTNASLRARFGIEDQNAAQVSRILRDATSANLIRLADPASPRAGYIPSWA</sequence>
<dbReference type="InterPro" id="IPR038461">
    <property type="entry name" value="Schlafen_AlbA_2_dom_sf"/>
</dbReference>
<dbReference type="RefSeq" id="WP_183189139.1">
    <property type="nucleotide sequence ID" value="NZ_JACICD010000002.1"/>
</dbReference>
<gene>
    <name evidence="2" type="ORF">FHS55_001593</name>
</gene>
<feature type="domain" description="Schlafen AlbA-2" evidence="1">
    <location>
        <begin position="19"/>
        <end position="140"/>
    </location>
</feature>
<proteinExistence type="predicted"/>
<dbReference type="PANTHER" id="PTHR30595">
    <property type="entry name" value="GLPR-RELATED TRANSCRIPTIONAL REPRESSOR"/>
    <property type="match status" value="1"/>
</dbReference>
<evidence type="ECO:0000313" key="3">
    <source>
        <dbReference type="Proteomes" id="UP000533469"/>
    </source>
</evidence>